<evidence type="ECO:0000313" key="3">
    <source>
        <dbReference type="Proteomes" id="UP000177370"/>
    </source>
</evidence>
<sequence length="193" mass="21620">MENKQKVIIALIVSAFLIVMAISYAGKKSEENITSPPIAVNSNFSEISQADQEKIREIMLGVMQDTIQVTPAVKQEFISIFKKYNATNEEIEDFGMYGPALAVNYQKMFFTDALQSVQSSSSVKSQERADYEVELLQKGLITQERIDQNDAEMYKIANHQLSSNGQVLVIEDIKQTLNGIDIVGGRIKSLFSR</sequence>
<protein>
    <submittedName>
        <fullName evidence="2">Uncharacterized protein</fullName>
    </submittedName>
</protein>
<dbReference type="EMBL" id="MFTP01000022">
    <property type="protein sequence ID" value="OGI65167.1"/>
    <property type="molecule type" value="Genomic_DNA"/>
</dbReference>
<gene>
    <name evidence="2" type="ORF">A2647_04430</name>
</gene>
<proteinExistence type="predicted"/>
<name>A0A1F6V683_9BACT</name>
<keyword evidence="1" id="KW-0812">Transmembrane</keyword>
<dbReference type="Proteomes" id="UP000177370">
    <property type="component" value="Unassembled WGS sequence"/>
</dbReference>
<keyword evidence="1" id="KW-0472">Membrane</keyword>
<feature type="transmembrane region" description="Helical" evidence="1">
    <location>
        <begin position="7"/>
        <end position="26"/>
    </location>
</feature>
<accession>A0A1F6V683</accession>
<evidence type="ECO:0000313" key="2">
    <source>
        <dbReference type="EMBL" id="OGI65167.1"/>
    </source>
</evidence>
<evidence type="ECO:0000256" key="1">
    <source>
        <dbReference type="SAM" id="Phobius"/>
    </source>
</evidence>
<reference evidence="2 3" key="1">
    <citation type="journal article" date="2016" name="Nat. Commun.">
        <title>Thousands of microbial genomes shed light on interconnected biogeochemical processes in an aquifer system.</title>
        <authorList>
            <person name="Anantharaman K."/>
            <person name="Brown C.T."/>
            <person name="Hug L.A."/>
            <person name="Sharon I."/>
            <person name="Castelle C.J."/>
            <person name="Probst A.J."/>
            <person name="Thomas B.C."/>
            <person name="Singh A."/>
            <person name="Wilkins M.J."/>
            <person name="Karaoz U."/>
            <person name="Brodie E.L."/>
            <person name="Williams K.H."/>
            <person name="Hubbard S.S."/>
            <person name="Banfield J.F."/>
        </authorList>
    </citation>
    <scope>NUCLEOTIDE SEQUENCE [LARGE SCALE GENOMIC DNA]</scope>
</reference>
<comment type="caution">
    <text evidence="2">The sequence shown here is derived from an EMBL/GenBank/DDBJ whole genome shotgun (WGS) entry which is preliminary data.</text>
</comment>
<dbReference type="AlphaFoldDB" id="A0A1F6V683"/>
<organism evidence="2 3">
    <name type="scientific">Candidatus Nomurabacteria bacterium RIFCSPHIGHO2_01_FULL_40_24b</name>
    <dbReference type="NCBI Taxonomy" id="1801739"/>
    <lineage>
        <taxon>Bacteria</taxon>
        <taxon>Candidatus Nomuraibacteriota</taxon>
    </lineage>
</organism>
<keyword evidence="1" id="KW-1133">Transmembrane helix</keyword>